<accession>A0A2P2QG21</accession>
<dbReference type="EMBL" id="GGEC01085371">
    <property type="protein sequence ID" value="MBX65855.1"/>
    <property type="molecule type" value="Transcribed_RNA"/>
</dbReference>
<proteinExistence type="predicted"/>
<sequence>MILFLSSRSFTNVTF</sequence>
<organism evidence="1">
    <name type="scientific">Rhizophora mucronata</name>
    <name type="common">Asiatic mangrove</name>
    <dbReference type="NCBI Taxonomy" id="61149"/>
    <lineage>
        <taxon>Eukaryota</taxon>
        <taxon>Viridiplantae</taxon>
        <taxon>Streptophyta</taxon>
        <taxon>Embryophyta</taxon>
        <taxon>Tracheophyta</taxon>
        <taxon>Spermatophyta</taxon>
        <taxon>Magnoliopsida</taxon>
        <taxon>eudicotyledons</taxon>
        <taxon>Gunneridae</taxon>
        <taxon>Pentapetalae</taxon>
        <taxon>rosids</taxon>
        <taxon>fabids</taxon>
        <taxon>Malpighiales</taxon>
        <taxon>Rhizophoraceae</taxon>
        <taxon>Rhizophora</taxon>
    </lineage>
</organism>
<protein>
    <submittedName>
        <fullName evidence="1">Uncharacterized protein</fullName>
    </submittedName>
</protein>
<evidence type="ECO:0000313" key="1">
    <source>
        <dbReference type="EMBL" id="MBX65855.1"/>
    </source>
</evidence>
<reference evidence="1" key="1">
    <citation type="submission" date="2018-02" db="EMBL/GenBank/DDBJ databases">
        <title>Rhizophora mucronata_Transcriptome.</title>
        <authorList>
            <person name="Meera S.P."/>
            <person name="Sreeshan A."/>
            <person name="Augustine A."/>
        </authorList>
    </citation>
    <scope>NUCLEOTIDE SEQUENCE</scope>
    <source>
        <tissue evidence="1">Leaf</tissue>
    </source>
</reference>
<name>A0A2P2QG21_RHIMU</name>